<sequence>MDLRLIPDPPATESPIGRALTAMAAGEPVVLIDDRAKVPAGFLVAAAEAVSTKTVAFLVRHSSGLLCVALSGSECDRLDLPPMPGAGQSPTQFDACVTVDAANGIATGISAHDRARTVALLAAADSCEGDFTRPGHVIPVRYAAGGVLRRIGVAEATADLAQAAGRRPAALFDAVVGLRRPTELADPCELREFAESHDLVTVSVSELIAHRLSLEPLVSRRATTRLPLRAETMHAIGYATVFGEEEHLALVTGDPAGLDDVPVYVHRECLVGDVFGSLRCECRHRLDNALATITAEGSGIVVYQKSNSRHTADASSPAQLSEEELFPFLAANIVQDLGVRSVRLLADQEPHRNAFRLRGLPTRMHRLAVTAIS</sequence>
<evidence type="ECO:0000256" key="2">
    <source>
        <dbReference type="ARBA" id="ARBA00002284"/>
    </source>
</evidence>
<dbReference type="SUPFAM" id="SSF55821">
    <property type="entry name" value="YrdC/RibB"/>
    <property type="match status" value="1"/>
</dbReference>
<feature type="domain" description="GTP cyclohydrolase II" evidence="8">
    <location>
        <begin position="221"/>
        <end position="359"/>
    </location>
</feature>
<evidence type="ECO:0000259" key="8">
    <source>
        <dbReference type="Pfam" id="PF00925"/>
    </source>
</evidence>
<keyword evidence="6" id="KW-0686">Riboflavin biosynthesis</keyword>
<gene>
    <name evidence="9" type="ORF">SAMN05660733_01456</name>
</gene>
<dbReference type="Pfam" id="PF00926">
    <property type="entry name" value="DHBP_synthase"/>
    <property type="match status" value="1"/>
</dbReference>
<dbReference type="PIRSF" id="PIRSF001259">
    <property type="entry name" value="RibA"/>
    <property type="match status" value="1"/>
</dbReference>
<dbReference type="GO" id="GO:0003935">
    <property type="term" value="F:GTP cyclohydrolase II activity"/>
    <property type="evidence" value="ECO:0007669"/>
    <property type="project" value="TreeGrafter"/>
</dbReference>
<evidence type="ECO:0000313" key="10">
    <source>
        <dbReference type="Proteomes" id="UP000192840"/>
    </source>
</evidence>
<dbReference type="Pfam" id="PF00925">
    <property type="entry name" value="GTP_cyclohydro2"/>
    <property type="match status" value="1"/>
</dbReference>
<evidence type="ECO:0000256" key="7">
    <source>
        <dbReference type="ARBA" id="ARBA00022723"/>
    </source>
</evidence>
<evidence type="ECO:0000313" key="9">
    <source>
        <dbReference type="EMBL" id="SMC71542.1"/>
    </source>
</evidence>
<comment type="function">
    <text evidence="2">Catalyzes the conversion of D-ribulose 5-phosphate to formate and 3,4-dihydroxy-2-butanone 4-phosphate.</text>
</comment>
<dbReference type="EC" id="4.1.99.12" evidence="5"/>
<accession>A0A1W2BFK7</accession>
<dbReference type="GO" id="GO:0008686">
    <property type="term" value="F:3,4-dihydroxy-2-butanone-4-phosphate synthase activity"/>
    <property type="evidence" value="ECO:0007669"/>
    <property type="project" value="UniProtKB-EC"/>
</dbReference>
<dbReference type="SUPFAM" id="SSF142695">
    <property type="entry name" value="RibA-like"/>
    <property type="match status" value="1"/>
</dbReference>
<dbReference type="InterPro" id="IPR000422">
    <property type="entry name" value="DHBP_synthase_RibB"/>
</dbReference>
<evidence type="ECO:0000256" key="4">
    <source>
        <dbReference type="ARBA" id="ARBA00005520"/>
    </source>
</evidence>
<keyword evidence="10" id="KW-1185">Reference proteome</keyword>
<dbReference type="STRING" id="40571.SAMN05660733_01456"/>
<dbReference type="RefSeq" id="WP_051771822.1">
    <property type="nucleotide sequence ID" value="NZ_FWYC01000004.1"/>
</dbReference>
<reference evidence="10" key="1">
    <citation type="submission" date="2017-04" db="EMBL/GenBank/DDBJ databases">
        <authorList>
            <person name="Varghese N."/>
            <person name="Submissions S."/>
        </authorList>
    </citation>
    <scope>NUCLEOTIDE SEQUENCE [LARGE SCALE GENOMIC DNA]</scope>
    <source>
        <strain evidence="10">DSM 44073</strain>
    </source>
</reference>
<dbReference type="InterPro" id="IPR032677">
    <property type="entry name" value="GTP_cyclohydro_II"/>
</dbReference>
<dbReference type="Proteomes" id="UP000192840">
    <property type="component" value="Unassembled WGS sequence"/>
</dbReference>
<dbReference type="PANTHER" id="PTHR21327">
    <property type="entry name" value="GTP CYCLOHYDROLASE II-RELATED"/>
    <property type="match status" value="1"/>
</dbReference>
<organism evidence="9 10">
    <name type="scientific">Lentzea albidocapillata</name>
    <dbReference type="NCBI Taxonomy" id="40571"/>
    <lineage>
        <taxon>Bacteria</taxon>
        <taxon>Bacillati</taxon>
        <taxon>Actinomycetota</taxon>
        <taxon>Actinomycetes</taxon>
        <taxon>Pseudonocardiales</taxon>
        <taxon>Pseudonocardiaceae</taxon>
        <taxon>Lentzea</taxon>
    </lineage>
</organism>
<dbReference type="Gene3D" id="3.40.50.10990">
    <property type="entry name" value="GTP cyclohydrolase II"/>
    <property type="match status" value="1"/>
</dbReference>
<dbReference type="EMBL" id="FWYC01000004">
    <property type="protein sequence ID" value="SMC71542.1"/>
    <property type="molecule type" value="Genomic_DNA"/>
</dbReference>
<evidence type="ECO:0000256" key="5">
    <source>
        <dbReference type="ARBA" id="ARBA00012153"/>
    </source>
</evidence>
<evidence type="ECO:0000256" key="3">
    <source>
        <dbReference type="ARBA" id="ARBA00004904"/>
    </source>
</evidence>
<evidence type="ECO:0000256" key="6">
    <source>
        <dbReference type="ARBA" id="ARBA00022619"/>
    </source>
</evidence>
<name>A0A1W2BFK7_9PSEU</name>
<comment type="catalytic activity">
    <reaction evidence="1">
        <text>D-ribulose 5-phosphate = (2S)-2-hydroxy-3-oxobutyl phosphate + formate + H(+)</text>
        <dbReference type="Rhea" id="RHEA:18457"/>
        <dbReference type="ChEBI" id="CHEBI:15378"/>
        <dbReference type="ChEBI" id="CHEBI:15740"/>
        <dbReference type="ChEBI" id="CHEBI:58121"/>
        <dbReference type="ChEBI" id="CHEBI:58830"/>
        <dbReference type="EC" id="4.1.99.12"/>
    </reaction>
</comment>
<dbReference type="UniPathway" id="UPA00275">
    <property type="reaction ID" value="UER00399"/>
</dbReference>
<dbReference type="eggNOG" id="COG0108">
    <property type="taxonomic scope" value="Bacteria"/>
</dbReference>
<keyword evidence="7" id="KW-0479">Metal-binding</keyword>
<dbReference type="GO" id="GO:0009231">
    <property type="term" value="P:riboflavin biosynthetic process"/>
    <property type="evidence" value="ECO:0007669"/>
    <property type="project" value="UniProtKB-UniPathway"/>
</dbReference>
<protein>
    <recommendedName>
        <fullName evidence="5">3,4-dihydroxy-2-butanone-4-phosphate synthase</fullName>
        <ecNumber evidence="5">4.1.99.12</ecNumber>
    </recommendedName>
</protein>
<proteinExistence type="inferred from homology"/>
<dbReference type="InterPro" id="IPR017945">
    <property type="entry name" value="DHBP_synth_RibB-like_a/b_dom"/>
</dbReference>
<dbReference type="InterPro" id="IPR036144">
    <property type="entry name" value="RibA-like_sf"/>
</dbReference>
<keyword evidence="9" id="KW-0378">Hydrolase</keyword>
<dbReference type="AlphaFoldDB" id="A0A1W2BFK7"/>
<dbReference type="GO" id="GO:0005829">
    <property type="term" value="C:cytosol"/>
    <property type="evidence" value="ECO:0007669"/>
    <property type="project" value="TreeGrafter"/>
</dbReference>
<dbReference type="PANTHER" id="PTHR21327:SF18">
    <property type="entry name" value="3,4-DIHYDROXY-2-BUTANONE 4-PHOSPHATE SYNTHASE"/>
    <property type="match status" value="1"/>
</dbReference>
<comment type="similarity">
    <text evidence="4">In the N-terminal section; belongs to the DHBP synthase family.</text>
</comment>
<evidence type="ECO:0000256" key="1">
    <source>
        <dbReference type="ARBA" id="ARBA00000141"/>
    </source>
</evidence>
<dbReference type="Gene3D" id="3.90.870.10">
    <property type="entry name" value="DHBP synthase"/>
    <property type="match status" value="1"/>
</dbReference>
<dbReference type="GO" id="GO:0046872">
    <property type="term" value="F:metal ion binding"/>
    <property type="evidence" value="ECO:0007669"/>
    <property type="project" value="UniProtKB-KW"/>
</dbReference>
<comment type="pathway">
    <text evidence="3">Cofactor biosynthesis; riboflavin biosynthesis; 2-hydroxy-3-oxobutyl phosphate from D-ribulose 5-phosphate: step 1/1.</text>
</comment>